<evidence type="ECO:0000256" key="1">
    <source>
        <dbReference type="ARBA" id="ARBA00022723"/>
    </source>
</evidence>
<dbReference type="RefSeq" id="WP_184363953.1">
    <property type="nucleotide sequence ID" value="NZ_BAAAKM010000017.1"/>
</dbReference>
<feature type="domain" description="Radical SAM core" evidence="5">
    <location>
        <begin position="74"/>
        <end position="308"/>
    </location>
</feature>
<feature type="region of interest" description="Disordered" evidence="4">
    <location>
        <begin position="28"/>
        <end position="54"/>
    </location>
</feature>
<feature type="compositionally biased region" description="Low complexity" evidence="4">
    <location>
        <begin position="34"/>
        <end position="48"/>
    </location>
</feature>
<dbReference type="SUPFAM" id="SSF102114">
    <property type="entry name" value="Radical SAM enzymes"/>
    <property type="match status" value="1"/>
</dbReference>
<gene>
    <name evidence="6" type="ORF">HNR07_001642</name>
</gene>
<dbReference type="InterPro" id="IPR007197">
    <property type="entry name" value="rSAM"/>
</dbReference>
<feature type="compositionally biased region" description="Polar residues" evidence="4">
    <location>
        <begin position="353"/>
        <end position="367"/>
    </location>
</feature>
<dbReference type="GO" id="GO:0016829">
    <property type="term" value="F:lyase activity"/>
    <property type="evidence" value="ECO:0007669"/>
    <property type="project" value="UniProtKB-KW"/>
</dbReference>
<name>A0A840WEW9_9ACTN</name>
<protein>
    <submittedName>
        <fullName evidence="6">DNA repair photolyase</fullName>
    </submittedName>
</protein>
<dbReference type="SFLD" id="SFLDS00029">
    <property type="entry name" value="Radical_SAM"/>
    <property type="match status" value="1"/>
</dbReference>
<dbReference type="CDD" id="cd01335">
    <property type="entry name" value="Radical_SAM"/>
    <property type="match status" value="1"/>
</dbReference>
<feature type="region of interest" description="Disordered" evidence="4">
    <location>
        <begin position="335"/>
        <end position="393"/>
    </location>
</feature>
<dbReference type="EMBL" id="JACHDO010000001">
    <property type="protein sequence ID" value="MBB5490505.1"/>
    <property type="molecule type" value="Genomic_DNA"/>
</dbReference>
<keyword evidence="6" id="KW-0456">Lyase</keyword>
<feature type="compositionally biased region" description="Basic residues" evidence="4">
    <location>
        <begin position="377"/>
        <end position="393"/>
    </location>
</feature>
<reference evidence="6 7" key="1">
    <citation type="submission" date="2020-08" db="EMBL/GenBank/DDBJ databases">
        <title>Sequencing the genomes of 1000 actinobacteria strains.</title>
        <authorList>
            <person name="Klenk H.-P."/>
        </authorList>
    </citation>
    <scope>NUCLEOTIDE SEQUENCE [LARGE SCALE GENOMIC DNA]</scope>
    <source>
        <strain evidence="6 7">DSM 44598</strain>
    </source>
</reference>
<dbReference type="InterPro" id="IPR040086">
    <property type="entry name" value="MJ0683-like"/>
</dbReference>
<dbReference type="SFLD" id="SFLDG01084">
    <property type="entry name" value="Uncharacterised_Radical_SAM_Su"/>
    <property type="match status" value="1"/>
</dbReference>
<dbReference type="PROSITE" id="PS51918">
    <property type="entry name" value="RADICAL_SAM"/>
    <property type="match status" value="1"/>
</dbReference>
<dbReference type="InterPro" id="IPR006638">
    <property type="entry name" value="Elp3/MiaA/NifB-like_rSAM"/>
</dbReference>
<evidence type="ECO:0000256" key="3">
    <source>
        <dbReference type="ARBA" id="ARBA00023014"/>
    </source>
</evidence>
<dbReference type="PANTHER" id="PTHR43432">
    <property type="entry name" value="SLR0285 PROTEIN"/>
    <property type="match status" value="1"/>
</dbReference>
<evidence type="ECO:0000256" key="4">
    <source>
        <dbReference type="SAM" id="MobiDB-lite"/>
    </source>
</evidence>
<accession>A0A840WEW9</accession>
<evidence type="ECO:0000313" key="6">
    <source>
        <dbReference type="EMBL" id="MBB5490505.1"/>
    </source>
</evidence>
<keyword evidence="1" id="KW-0479">Metal-binding</keyword>
<keyword evidence="3" id="KW-0411">Iron-sulfur</keyword>
<evidence type="ECO:0000259" key="5">
    <source>
        <dbReference type="PROSITE" id="PS51918"/>
    </source>
</evidence>
<dbReference type="SMART" id="SM00729">
    <property type="entry name" value="Elp3"/>
    <property type="match status" value="1"/>
</dbReference>
<keyword evidence="2" id="KW-0408">Iron</keyword>
<dbReference type="InterPro" id="IPR058240">
    <property type="entry name" value="rSAM_sf"/>
</dbReference>
<dbReference type="NCBIfam" id="NF038135">
    <property type="entry name" value="rSAM_Rv2578c"/>
    <property type="match status" value="1"/>
</dbReference>
<dbReference type="GO" id="GO:0051536">
    <property type="term" value="F:iron-sulfur cluster binding"/>
    <property type="evidence" value="ECO:0007669"/>
    <property type="project" value="UniProtKB-KW"/>
</dbReference>
<dbReference type="GO" id="GO:0046872">
    <property type="term" value="F:metal ion binding"/>
    <property type="evidence" value="ECO:0007669"/>
    <property type="project" value="UniProtKB-KW"/>
</dbReference>
<keyword evidence="7" id="KW-1185">Reference proteome</keyword>
<organism evidence="6 7">
    <name type="scientific">Nocardiopsis metallicus</name>
    <dbReference type="NCBI Taxonomy" id="179819"/>
    <lineage>
        <taxon>Bacteria</taxon>
        <taxon>Bacillati</taxon>
        <taxon>Actinomycetota</taxon>
        <taxon>Actinomycetes</taxon>
        <taxon>Streptosporangiales</taxon>
        <taxon>Nocardiopsidaceae</taxon>
        <taxon>Nocardiopsis</taxon>
    </lineage>
</organism>
<dbReference type="Pfam" id="PF04055">
    <property type="entry name" value="Radical_SAM"/>
    <property type="match status" value="1"/>
</dbReference>
<comment type="caution">
    <text evidence="6">The sequence shown here is derived from an EMBL/GenBank/DDBJ whole genome shotgun (WGS) entry which is preliminary data.</text>
</comment>
<sequence>MRWENLREGTGNAGAGNTMQQALFEPAAAPAPPRGTGRAGVRTAGPGPVRAGENGEPVAVEVRARSIINRVQGDSPLFRWTVNPYRGCSHACVYCFARRTHEYLDLDSGRDFDTRILVKVNAGERLRAELARPSWRGEHIAMGTNTDPYQRAEGRYRLMPQIIAALREAANPFSILTKGTLVLRDLDLLEQAARVTEVGMAVSVGSVDPAVWRTVEPGAPSPRARLDVVRRLAERGIGCSVLMAPILPGLTDSAEQIEETVAAVAEAGATRLTPVVLHLRPGAREWYRAWLTREHPRLVPLYRELYGRGSYAPESYQRIVTTAVREIAARYGLGRSGSARRPQQGGESGTGGSAQADTEAEQLSLQLPESAVNRPVTRTRRGGHRAHRAARPR</sequence>
<dbReference type="PANTHER" id="PTHR43432:SF3">
    <property type="entry name" value="SLR0285 PROTEIN"/>
    <property type="match status" value="1"/>
</dbReference>
<dbReference type="Gene3D" id="3.80.30.30">
    <property type="match status" value="1"/>
</dbReference>
<dbReference type="AlphaFoldDB" id="A0A840WEW9"/>
<proteinExistence type="predicted"/>
<evidence type="ECO:0000313" key="7">
    <source>
        <dbReference type="Proteomes" id="UP000579647"/>
    </source>
</evidence>
<evidence type="ECO:0000256" key="2">
    <source>
        <dbReference type="ARBA" id="ARBA00023004"/>
    </source>
</evidence>
<dbReference type="Proteomes" id="UP000579647">
    <property type="component" value="Unassembled WGS sequence"/>
</dbReference>